<accession>A0A4S8I8R5</accession>
<evidence type="ECO:0000313" key="2">
    <source>
        <dbReference type="Proteomes" id="UP000317650"/>
    </source>
</evidence>
<proteinExistence type="predicted"/>
<dbReference type="AlphaFoldDB" id="A0A4S8I8R5"/>
<keyword evidence="2" id="KW-1185">Reference proteome</keyword>
<reference evidence="1 2" key="1">
    <citation type="journal article" date="2019" name="Nat. Plants">
        <title>Genome sequencing of Musa balbisiana reveals subgenome evolution and function divergence in polyploid bananas.</title>
        <authorList>
            <person name="Yao X."/>
        </authorList>
    </citation>
    <scope>NUCLEOTIDE SEQUENCE [LARGE SCALE GENOMIC DNA]</scope>
    <source>
        <strain evidence="2">cv. DH-PKW</strain>
        <tissue evidence="1">Leaves</tissue>
    </source>
</reference>
<comment type="caution">
    <text evidence="1">The sequence shown here is derived from an EMBL/GenBank/DDBJ whole genome shotgun (WGS) entry which is preliminary data.</text>
</comment>
<sequence length="67" mass="7295">MCLAFVCGEEEKVLGTHKAPGSCPLCGGTVMATDVEKALRLCFLPVCLKTTRKYSCSHCARRLVTYP</sequence>
<organism evidence="1 2">
    <name type="scientific">Musa balbisiana</name>
    <name type="common">Banana</name>
    <dbReference type="NCBI Taxonomy" id="52838"/>
    <lineage>
        <taxon>Eukaryota</taxon>
        <taxon>Viridiplantae</taxon>
        <taxon>Streptophyta</taxon>
        <taxon>Embryophyta</taxon>
        <taxon>Tracheophyta</taxon>
        <taxon>Spermatophyta</taxon>
        <taxon>Magnoliopsida</taxon>
        <taxon>Liliopsida</taxon>
        <taxon>Zingiberales</taxon>
        <taxon>Musaceae</taxon>
        <taxon>Musa</taxon>
    </lineage>
</organism>
<name>A0A4S8I8R5_MUSBA</name>
<dbReference type="Proteomes" id="UP000317650">
    <property type="component" value="Chromosome 2"/>
</dbReference>
<dbReference type="PANTHER" id="PTHR33320">
    <property type="entry name" value="METHIONYL-TRNA SYNTHETASE"/>
    <property type="match status" value="1"/>
</dbReference>
<evidence type="ECO:0000313" key="1">
    <source>
        <dbReference type="EMBL" id="THU44370.1"/>
    </source>
</evidence>
<dbReference type="EMBL" id="PYDT01000011">
    <property type="protein sequence ID" value="THU44370.1"/>
    <property type="molecule type" value="Genomic_DNA"/>
</dbReference>
<protein>
    <submittedName>
        <fullName evidence="1">Uncharacterized protein</fullName>
    </submittedName>
</protein>
<dbReference type="PANTHER" id="PTHR33320:SF30">
    <property type="entry name" value="OS04G0606200 PROTEIN"/>
    <property type="match status" value="1"/>
</dbReference>
<gene>
    <name evidence="1" type="ORF">C4D60_Mb02t06690</name>
</gene>